<dbReference type="SUPFAM" id="SSF50969">
    <property type="entry name" value="YVTN repeat-like/Quinoprotein amine dehydrogenase"/>
    <property type="match status" value="1"/>
</dbReference>
<keyword evidence="2" id="KW-1185">Reference proteome</keyword>
<dbReference type="PATRIC" id="fig|1352936.5.peg.1776"/>
<reference evidence="1 2" key="1">
    <citation type="journal article" date="2014" name="Genome Announc.">
        <title>Draft Genome Sequence of Streptomyces roseochromogenes subsp. oscitans DS 12.976, Producer of the Aminocoumarin Antibiotic Clorobiocin.</title>
        <authorList>
            <person name="Ruckert C."/>
            <person name="Kalinowski J."/>
            <person name="Heide L."/>
            <person name="Apel A.K."/>
        </authorList>
    </citation>
    <scope>NUCLEOTIDE SEQUENCE [LARGE SCALE GENOMIC DNA]</scope>
    <source>
        <strain evidence="1 2">DS 12.976</strain>
    </source>
</reference>
<dbReference type="HOGENOM" id="CLU_062358_0_0_11"/>
<dbReference type="Proteomes" id="UP000017984">
    <property type="component" value="Chromosome"/>
</dbReference>
<evidence type="ECO:0000313" key="2">
    <source>
        <dbReference type="Proteomes" id="UP000017984"/>
    </source>
</evidence>
<dbReference type="Pfam" id="PF20055">
    <property type="entry name" value="DUF6454"/>
    <property type="match status" value="1"/>
</dbReference>
<organism evidence="1 2">
    <name type="scientific">Streptomyces roseochromogenus subsp. oscitans DS 12.976</name>
    <dbReference type="NCBI Taxonomy" id="1352936"/>
    <lineage>
        <taxon>Bacteria</taxon>
        <taxon>Bacillati</taxon>
        <taxon>Actinomycetota</taxon>
        <taxon>Actinomycetes</taxon>
        <taxon>Kitasatosporales</taxon>
        <taxon>Streptomycetaceae</taxon>
        <taxon>Streptomyces</taxon>
    </lineage>
</organism>
<dbReference type="InterPro" id="IPR011044">
    <property type="entry name" value="Quino_amine_DH_bsu"/>
</dbReference>
<sequence length="280" mass="30274">MTAVRQLSRSTVWTLQGKVPFDFAAHHPQGITRGHDHRLYVSTAEIVEATRPYDRPVDGYDRTPGRGVGHVFVTDSEGAALGHVTVGEDTVYHPGGIDFDGESLWVPTAEYRPDSRSIVYRVDPDTLAVTEAFRFDDHIGGIVRDRETGLLHAVTWGSRRLLTFTTEGRLVHRVDNKSHFVDYQTCVTAGGGHMVCTGIAEYPLAGTGVFSLGGIAVVDTESGRIEHEAPVTTLSPAGRVVTYNAVHLEIDGSTLRMFAAPDDGEAAGGSHLLTLETPLA</sequence>
<dbReference type="AlphaFoldDB" id="V6KRV9"/>
<comment type="caution">
    <text evidence="1">The sequence shown here is derived from an EMBL/GenBank/DDBJ whole genome shotgun (WGS) entry which is preliminary data.</text>
</comment>
<dbReference type="Gene3D" id="2.130.10.10">
    <property type="entry name" value="YVTN repeat-like/Quinoprotein amine dehydrogenase"/>
    <property type="match status" value="1"/>
</dbReference>
<name>V6KRV9_STRRC</name>
<evidence type="ECO:0008006" key="3">
    <source>
        <dbReference type="Google" id="ProtNLM"/>
    </source>
</evidence>
<dbReference type="InterPro" id="IPR046312">
    <property type="entry name" value="DUF6454"/>
</dbReference>
<protein>
    <recommendedName>
        <fullName evidence="3">SMP-30/Gluconolactonase/LRE-like region domain-containing protein</fullName>
    </recommendedName>
</protein>
<evidence type="ECO:0000313" key="1">
    <source>
        <dbReference type="EMBL" id="EST34862.1"/>
    </source>
</evidence>
<accession>V6KRV9</accession>
<dbReference type="InterPro" id="IPR015943">
    <property type="entry name" value="WD40/YVTN_repeat-like_dom_sf"/>
</dbReference>
<gene>
    <name evidence="1" type="ORF">M878_08340</name>
</gene>
<dbReference type="STRING" id="1352936.M878_08340"/>
<proteinExistence type="predicted"/>
<dbReference type="EMBL" id="AWQX01000066">
    <property type="protein sequence ID" value="EST34862.1"/>
    <property type="molecule type" value="Genomic_DNA"/>
</dbReference>